<gene>
    <name evidence="2" type="ORF">HYN59_12420</name>
</gene>
<dbReference type="OrthoDB" id="9795199at2"/>
<feature type="domain" description="N-acetyltransferase" evidence="1">
    <location>
        <begin position="15"/>
        <end position="179"/>
    </location>
</feature>
<accession>A0A2S1R2Z1</accession>
<evidence type="ECO:0000313" key="2">
    <source>
        <dbReference type="EMBL" id="AWH87014.1"/>
    </source>
</evidence>
<dbReference type="PROSITE" id="PS51186">
    <property type="entry name" value="GNAT"/>
    <property type="match status" value="1"/>
</dbReference>
<dbReference type="Gene3D" id="3.40.630.30">
    <property type="match status" value="1"/>
</dbReference>
<dbReference type="PANTHER" id="PTHR43610:SF1">
    <property type="entry name" value="N-ACETYLTRANSFERASE DOMAIN-CONTAINING PROTEIN"/>
    <property type="match status" value="1"/>
</dbReference>
<proteinExistence type="predicted"/>
<dbReference type="InterPro" id="IPR000182">
    <property type="entry name" value="GNAT_dom"/>
</dbReference>
<dbReference type="AlphaFoldDB" id="A0A2S1R2Z1"/>
<reference evidence="2 3" key="1">
    <citation type="submission" date="2018-04" db="EMBL/GenBank/DDBJ databases">
        <title>Genome sequencing of Flavobacterium sp. HYN0059.</title>
        <authorList>
            <person name="Yi H."/>
            <person name="Baek C."/>
        </authorList>
    </citation>
    <scope>NUCLEOTIDE SEQUENCE [LARGE SCALE GENOMIC DNA]</scope>
    <source>
        <strain evidence="2 3">HYN0059</strain>
    </source>
</reference>
<name>A0A2S1R2Z1_9FLAO</name>
<dbReference type="KEGG" id="falb:HYN59_12420"/>
<dbReference type="SUPFAM" id="SSF55729">
    <property type="entry name" value="Acyl-CoA N-acyltransferases (Nat)"/>
    <property type="match status" value="1"/>
</dbReference>
<dbReference type="PANTHER" id="PTHR43610">
    <property type="entry name" value="BLL6696 PROTEIN"/>
    <property type="match status" value="1"/>
</dbReference>
<evidence type="ECO:0000313" key="3">
    <source>
        <dbReference type="Proteomes" id="UP000244929"/>
    </source>
</evidence>
<organism evidence="2 3">
    <name type="scientific">Flavobacterium album</name>
    <dbReference type="NCBI Taxonomy" id="2175091"/>
    <lineage>
        <taxon>Bacteria</taxon>
        <taxon>Pseudomonadati</taxon>
        <taxon>Bacteroidota</taxon>
        <taxon>Flavobacteriia</taxon>
        <taxon>Flavobacteriales</taxon>
        <taxon>Flavobacteriaceae</taxon>
        <taxon>Flavobacterium</taxon>
    </lineage>
</organism>
<protein>
    <submittedName>
        <fullName evidence="2">N-acetyltransferase</fullName>
    </submittedName>
</protein>
<dbReference type="EMBL" id="CP029186">
    <property type="protein sequence ID" value="AWH87014.1"/>
    <property type="molecule type" value="Genomic_DNA"/>
</dbReference>
<keyword evidence="3" id="KW-1185">Reference proteome</keyword>
<dbReference type="Pfam" id="PF13302">
    <property type="entry name" value="Acetyltransf_3"/>
    <property type="match status" value="1"/>
</dbReference>
<dbReference type="InterPro" id="IPR016181">
    <property type="entry name" value="Acyl_CoA_acyltransferase"/>
</dbReference>
<evidence type="ECO:0000259" key="1">
    <source>
        <dbReference type="PROSITE" id="PS51186"/>
    </source>
</evidence>
<sequence length="192" mass="22290">MNKLSRPIILHGEKVSLLPLEKSHFENLIALAKEKSIWQHYTIDGSDPEVLGQSLNSSLTDTLQYPFVIMLRETGTVIGSTRFLDIQPDHNKLEIGWTWLHPDYWHTKINTECKLMLLTFCFEELMVSRVQLKTDENNIRSRKAILKIGAQFEGLLRNDMIRHNGTKRNSAYFSIIDTEWHEVKEKLIALLS</sequence>
<keyword evidence="2" id="KW-0808">Transferase</keyword>
<dbReference type="GO" id="GO:0016747">
    <property type="term" value="F:acyltransferase activity, transferring groups other than amino-acyl groups"/>
    <property type="evidence" value="ECO:0007669"/>
    <property type="project" value="InterPro"/>
</dbReference>
<dbReference type="Proteomes" id="UP000244929">
    <property type="component" value="Chromosome"/>
</dbReference>